<protein>
    <submittedName>
        <fullName evidence="3">Mytilus inhibitory peptide 2</fullName>
    </submittedName>
</protein>
<proteinExistence type="evidence at transcript level"/>
<reference evidence="3" key="2">
    <citation type="submission" date="2017-02" db="EMBL/GenBank/DDBJ databases">
        <authorList>
            <person name="Peterson S.W."/>
        </authorList>
    </citation>
    <scope>NUCLEOTIDE SEQUENCE</scope>
</reference>
<evidence type="ECO:0000256" key="2">
    <source>
        <dbReference type="SAM" id="SignalP"/>
    </source>
</evidence>
<accession>A0A1X9WEE1</accession>
<dbReference type="AlphaFoldDB" id="A0A1X9WEE1"/>
<feature type="region of interest" description="Disordered" evidence="1">
    <location>
        <begin position="675"/>
        <end position="730"/>
    </location>
</feature>
<keyword evidence="2" id="KW-0732">Signal</keyword>
<feature type="chain" id="PRO_5013141103" evidence="2">
    <location>
        <begin position="21"/>
        <end position="730"/>
    </location>
</feature>
<reference evidence="3" key="1">
    <citation type="journal article" date="2017" name="Peptides">
        <title>Neuropeptides predicted from the transcriptome analysis of the gray garden slug Deroceras reticulatum.</title>
        <authorList>
            <person name="Ahn S.J."/>
            <person name="Martin R."/>
            <person name="Rao S."/>
            <person name="Choi M.Y."/>
        </authorList>
    </citation>
    <scope>NUCLEOTIDE SEQUENCE</scope>
</reference>
<feature type="compositionally biased region" description="Low complexity" evidence="1">
    <location>
        <begin position="88"/>
        <end position="102"/>
    </location>
</feature>
<feature type="compositionally biased region" description="Polar residues" evidence="1">
    <location>
        <begin position="681"/>
        <end position="690"/>
    </location>
</feature>
<feature type="signal peptide" evidence="2">
    <location>
        <begin position="1"/>
        <end position="20"/>
    </location>
</feature>
<evidence type="ECO:0000313" key="3">
    <source>
        <dbReference type="EMBL" id="ARS01373.1"/>
    </source>
</evidence>
<dbReference type="EMBL" id="KY659272">
    <property type="protein sequence ID" value="ARS01373.1"/>
    <property type="molecule type" value="mRNA"/>
</dbReference>
<name>A0A1X9WEE1_DERRE</name>
<feature type="compositionally biased region" description="Acidic residues" evidence="1">
    <location>
        <begin position="716"/>
        <end position="730"/>
    </location>
</feature>
<evidence type="ECO:0000256" key="1">
    <source>
        <dbReference type="SAM" id="MobiDB-lite"/>
    </source>
</evidence>
<organism evidence="3">
    <name type="scientific">Deroceras reticulatum</name>
    <name type="common">Gray garden slug</name>
    <dbReference type="NCBI Taxonomy" id="145610"/>
    <lineage>
        <taxon>Eukaryota</taxon>
        <taxon>Metazoa</taxon>
        <taxon>Spiralia</taxon>
        <taxon>Lophotrochozoa</taxon>
        <taxon>Mollusca</taxon>
        <taxon>Gastropoda</taxon>
        <taxon>Heterobranchia</taxon>
        <taxon>Euthyneura</taxon>
        <taxon>Panpulmonata</taxon>
        <taxon>Eupulmonata</taxon>
        <taxon>Stylommatophora</taxon>
        <taxon>Helicina</taxon>
        <taxon>Limacoidea</taxon>
        <taxon>Agriolimacidae</taxon>
        <taxon>Deroceras</taxon>
    </lineage>
</organism>
<sequence>MQRPTLLVFVTSLIVLLVRAETQSAHIASSNADASHALTLSQPQQQPQQQALSPHFTHLASDQPAVGGDGSASAYHSTSNHNVGLDRSLSSLNSGVSSQPNSNIHTDETKNMKTDYGQIKTSSFANDLRNILHLYSSDDSSYSPQEDVLIKDTQRNDHRVDKREAVIYPVVDGHTESDFLDDEYPIYLDRRFQVFLPSSASLSPPYLSAQEFKETFRRSDPYFMGKRATDLVSGEDLLSPVETRAAPKFVGRRQAPFFVGKRESPIDIDSYLASLSSQDDDDSTFLEDRRGAPKFVGRRGAPFMVGKRAAPKFVGKRLPVFDVEDIAFLSAEEKRAAPKFVGRRAAPKFVGKRGATYFEEKREHSDALNELSPEDELNWLLENKNAASKYVGRRGAPYFVGKRGPPMFVGKRDGLFELEDDESPFLNDREEMDNFINRRGAPYFVGKRRAPKFVGKRWANPELQKQTLEVLEDKRGAPKFVGRRASPYFVGKREESTSSEEEDLGLADEDTQLFSDKRRAPKFVGRRGAPRFIGKRKSPMFIGKGKSPMFIGKREGDYDWVGSSLLRSEETRGAPKFVGRRGAPRFVGRRGAPRFVGKRGAPKFVGRRGAPRFVGRRGAPRFVGKRDFYLLNDNTVKALPGDEATDLEQETVGLLDPLLQEGSLNSDKSILSQVKMENKSTEQTLQNHTHLQAKENEHLGGETATENVSEDRTSDEISETALTEESEQIR</sequence>
<feature type="region of interest" description="Disordered" evidence="1">
    <location>
        <begin position="59"/>
        <end position="109"/>
    </location>
</feature>